<dbReference type="AlphaFoldDB" id="A0A2W2G8J9"/>
<comment type="caution">
    <text evidence="1">The sequence shown here is derived from an EMBL/GenBank/DDBJ whole genome shotgun (WGS) entry which is preliminary data.</text>
</comment>
<gene>
    <name evidence="1" type="ORF">C1I98_28545</name>
</gene>
<dbReference type="Proteomes" id="UP000248544">
    <property type="component" value="Unassembled WGS sequence"/>
</dbReference>
<keyword evidence="2" id="KW-1185">Reference proteome</keyword>
<evidence type="ECO:0000313" key="2">
    <source>
        <dbReference type="Proteomes" id="UP000248544"/>
    </source>
</evidence>
<protein>
    <submittedName>
        <fullName evidence="1">Uncharacterized protein</fullName>
    </submittedName>
</protein>
<name>A0A2W2G8J9_9ACTN</name>
<accession>A0A2W2G8J9</accession>
<reference evidence="1 2" key="1">
    <citation type="submission" date="2018-01" db="EMBL/GenBank/DDBJ databases">
        <title>Draft genome sequence of Sphaerisporangium sp. 7K107.</title>
        <authorList>
            <person name="Sahin N."/>
            <person name="Saygin H."/>
            <person name="Ay H."/>
        </authorList>
    </citation>
    <scope>NUCLEOTIDE SEQUENCE [LARGE SCALE GENOMIC DNA]</scope>
    <source>
        <strain evidence="1 2">7K107</strain>
    </source>
</reference>
<dbReference type="EMBL" id="POUA01000292">
    <property type="protein sequence ID" value="PZG33710.1"/>
    <property type="molecule type" value="Genomic_DNA"/>
</dbReference>
<dbReference type="RefSeq" id="WP_111170503.1">
    <property type="nucleotide sequence ID" value="NZ_POUA01000292.1"/>
</dbReference>
<proteinExistence type="predicted"/>
<evidence type="ECO:0000313" key="1">
    <source>
        <dbReference type="EMBL" id="PZG33710.1"/>
    </source>
</evidence>
<organism evidence="1 2">
    <name type="scientific">Spongiactinospora gelatinilytica</name>
    <dbReference type="NCBI Taxonomy" id="2666298"/>
    <lineage>
        <taxon>Bacteria</taxon>
        <taxon>Bacillati</taxon>
        <taxon>Actinomycetota</taxon>
        <taxon>Actinomycetes</taxon>
        <taxon>Streptosporangiales</taxon>
        <taxon>Streptosporangiaceae</taxon>
        <taxon>Spongiactinospora</taxon>
    </lineage>
</organism>
<sequence>MNTSATVTPFEAGDVPALRRDLLEWLRDGRGLHYHTLTSQHAGTMLGLPEYDGHPDLMASFAEILCDREARSLAVAELYFVTAEMTEIVQAAAVGLPAFVPDREDFPSPAGLIVFETPLVQYDRLEEPAAVIVENRLAADFRKQPFETVGITAATWGPYDGAGQWQSGGVLMSFYRDRREMLANLLDDRIRGDVRGTLARLMPDNEFAFQFTAGPERAAREADLRRHDSPAFTSYWAKHLMATLLLMRQPLVYQRAETIRRNLRRQLQRAGYPTGDVRVLDARPRRYERVASDGTEAAAGERKLGVRFPVAGHWRNHWYPRRQVHRPLWIDEHWRGPEDAPIVHQERVRVLRAHSDAKH</sequence>